<keyword evidence="7 9" id="KW-0573">Peptidoglycan synthesis</keyword>
<evidence type="ECO:0000256" key="1">
    <source>
        <dbReference type="ARBA" id="ARBA00004752"/>
    </source>
</evidence>
<keyword evidence="3" id="KW-0328">Glycosyltransferase</keyword>
<name>Q39RC9_GEOMG</name>
<dbReference type="eggNOG" id="COG1388">
    <property type="taxonomic scope" value="Bacteria"/>
</dbReference>
<dbReference type="GO" id="GO:0071972">
    <property type="term" value="F:peptidoglycan L,D-transpeptidase activity"/>
    <property type="evidence" value="ECO:0007669"/>
    <property type="project" value="TreeGrafter"/>
</dbReference>
<dbReference type="EMBL" id="CP000148">
    <property type="protein sequence ID" value="ABB33195.1"/>
    <property type="molecule type" value="Genomic_DNA"/>
</dbReference>
<dbReference type="InterPro" id="IPR005490">
    <property type="entry name" value="LD_TPept_cat_dom"/>
</dbReference>
<evidence type="ECO:0000256" key="2">
    <source>
        <dbReference type="ARBA" id="ARBA00005992"/>
    </source>
</evidence>
<evidence type="ECO:0000256" key="3">
    <source>
        <dbReference type="ARBA" id="ARBA00022676"/>
    </source>
</evidence>
<dbReference type="CDD" id="cd16913">
    <property type="entry name" value="YkuD_like"/>
    <property type="match status" value="1"/>
</dbReference>
<sequence>MAAPWGNGGNRWRREVALLVWAALLGARLAGATIFPGPAEVVGRSSLQEARKGESLIEVARSHDLGFNEIAAANPGLDPFVPTAGSPVTIPGRHVVPAAVVPGRLVVNLSELRLYFVPEGGTPRIVSFPVGTGSEGKETPLGVYRVTEKRANPAWHVPLSIRQERPRLPAVVPPGPDNPLGSHALRLTDDGLMIHGTNRPWGVGRNVSHGCIRLYPEDIPVLFRLVSLGTPVAIVREPVKVGDQEGRLLIEVHRDEGAGIDYAAEATRLIMARGRLDRVDFPRLFRALAEKRGVPVDIGR</sequence>
<evidence type="ECO:0000256" key="7">
    <source>
        <dbReference type="ARBA" id="ARBA00022984"/>
    </source>
</evidence>
<dbReference type="InterPro" id="IPR050979">
    <property type="entry name" value="LD-transpeptidase"/>
</dbReference>
<dbReference type="PROSITE" id="PS52029">
    <property type="entry name" value="LD_TPASE"/>
    <property type="match status" value="1"/>
</dbReference>
<reference evidence="11 12" key="2">
    <citation type="journal article" date="2009" name="BMC Microbiol.">
        <title>The genome sequence of Geobacter metallireducens: features of metabolism, physiology and regulation common and dissimilar to Geobacter sulfurreducens.</title>
        <authorList>
            <person name="Aklujkar M."/>
            <person name="Krushkal J."/>
            <person name="DiBartolo G."/>
            <person name="Lapidus A."/>
            <person name="Land M.L."/>
            <person name="Lovley D.R."/>
        </authorList>
    </citation>
    <scope>NUCLEOTIDE SEQUENCE [LARGE SCALE GENOMIC DNA]</scope>
    <source>
        <strain evidence="12">ATCC 53774 / DSM 7210 / GS-15</strain>
    </source>
</reference>
<keyword evidence="8 9" id="KW-0961">Cell wall biogenesis/degradation</keyword>
<dbReference type="GO" id="GO:0005576">
    <property type="term" value="C:extracellular region"/>
    <property type="evidence" value="ECO:0007669"/>
    <property type="project" value="TreeGrafter"/>
</dbReference>
<dbReference type="Gene3D" id="2.40.440.10">
    <property type="entry name" value="L,D-transpeptidase catalytic domain-like"/>
    <property type="match status" value="1"/>
</dbReference>
<evidence type="ECO:0000256" key="6">
    <source>
        <dbReference type="ARBA" id="ARBA00022960"/>
    </source>
</evidence>
<comment type="pathway">
    <text evidence="1 9">Cell wall biogenesis; peptidoglycan biosynthesis.</text>
</comment>
<keyword evidence="6 9" id="KW-0133">Cell shape</keyword>
<feature type="active site" description="Proton donor/acceptor" evidence="9">
    <location>
        <position position="195"/>
    </location>
</feature>
<proteinExistence type="inferred from homology"/>
<evidence type="ECO:0000313" key="12">
    <source>
        <dbReference type="Proteomes" id="UP000007073"/>
    </source>
</evidence>
<feature type="domain" description="L,D-TPase catalytic" evidence="10">
    <location>
        <begin position="103"/>
        <end position="235"/>
    </location>
</feature>
<dbReference type="Pfam" id="PF03734">
    <property type="entry name" value="YkuD"/>
    <property type="match status" value="1"/>
</dbReference>
<gene>
    <name evidence="11" type="ordered locus">Gmet_2980</name>
</gene>
<protein>
    <submittedName>
        <fullName evidence="11">Peptidoglycan L,D-transpeptidase, YkuD family, LysM domain-containing</fullName>
    </submittedName>
</protein>
<dbReference type="Proteomes" id="UP000007073">
    <property type="component" value="Chromosome"/>
</dbReference>
<dbReference type="HOGENOM" id="CLU_046834_1_0_7"/>
<dbReference type="KEGG" id="gme:Gmet_2980"/>
<evidence type="ECO:0000256" key="4">
    <source>
        <dbReference type="ARBA" id="ARBA00022679"/>
    </source>
</evidence>
<comment type="similarity">
    <text evidence="2">Belongs to the YkuD family.</text>
</comment>
<dbReference type="eggNOG" id="COG1376">
    <property type="taxonomic scope" value="Bacteria"/>
</dbReference>
<evidence type="ECO:0000313" key="11">
    <source>
        <dbReference type="EMBL" id="ABB33195.1"/>
    </source>
</evidence>
<keyword evidence="4" id="KW-0808">Transferase</keyword>
<dbReference type="RefSeq" id="WP_004514471.1">
    <property type="nucleotide sequence ID" value="NC_007517.1"/>
</dbReference>
<reference evidence="11 12" key="1">
    <citation type="submission" date="2005-10" db="EMBL/GenBank/DDBJ databases">
        <title>Complete sequence of Geobacter metallireducens GS-15.</title>
        <authorList>
            <consortium name="US DOE Joint Genome Institute"/>
            <person name="Copeland A."/>
            <person name="Lucas S."/>
            <person name="Lapidus A."/>
            <person name="Barry K."/>
            <person name="Detter J.C."/>
            <person name="Glavina T."/>
            <person name="Hammon N."/>
            <person name="Israni S."/>
            <person name="Pitluck S."/>
            <person name="Di Bartolo G."/>
            <person name="Chain P."/>
            <person name="Schmutz J."/>
            <person name="Larimer F."/>
            <person name="Land M."/>
            <person name="Kyrpides N."/>
            <person name="Ivanova N."/>
            <person name="Richardson P."/>
        </authorList>
    </citation>
    <scope>NUCLEOTIDE SEQUENCE [LARGE SCALE GENOMIC DNA]</scope>
    <source>
        <strain evidence="12">ATCC 53774 / DSM 7210 / GS-15</strain>
    </source>
</reference>
<evidence type="ECO:0000256" key="8">
    <source>
        <dbReference type="ARBA" id="ARBA00023316"/>
    </source>
</evidence>
<dbReference type="GO" id="GO:0018104">
    <property type="term" value="P:peptidoglycan-protein cross-linking"/>
    <property type="evidence" value="ECO:0007669"/>
    <property type="project" value="TreeGrafter"/>
</dbReference>
<dbReference type="PANTHER" id="PTHR30582:SF24">
    <property type="entry name" value="L,D-TRANSPEPTIDASE ERFK_SRFK-RELATED"/>
    <property type="match status" value="1"/>
</dbReference>
<organism evidence="11 12">
    <name type="scientific">Geobacter metallireducens (strain ATCC 53774 / DSM 7210 / GS-15)</name>
    <dbReference type="NCBI Taxonomy" id="269799"/>
    <lineage>
        <taxon>Bacteria</taxon>
        <taxon>Pseudomonadati</taxon>
        <taxon>Thermodesulfobacteriota</taxon>
        <taxon>Desulfuromonadia</taxon>
        <taxon>Geobacterales</taxon>
        <taxon>Geobacteraceae</taxon>
        <taxon>Geobacter</taxon>
    </lineage>
</organism>
<dbReference type="GO" id="GO:0016757">
    <property type="term" value="F:glycosyltransferase activity"/>
    <property type="evidence" value="ECO:0007669"/>
    <property type="project" value="UniProtKB-KW"/>
</dbReference>
<keyword evidence="5" id="KW-0378">Hydrolase</keyword>
<evidence type="ECO:0000256" key="9">
    <source>
        <dbReference type="PROSITE-ProRule" id="PRU01373"/>
    </source>
</evidence>
<evidence type="ECO:0000259" key="10">
    <source>
        <dbReference type="PROSITE" id="PS52029"/>
    </source>
</evidence>
<keyword evidence="12" id="KW-1185">Reference proteome</keyword>
<dbReference type="InterPro" id="IPR038063">
    <property type="entry name" value="Transpep_catalytic_dom"/>
</dbReference>
<dbReference type="GO" id="GO:0008360">
    <property type="term" value="P:regulation of cell shape"/>
    <property type="evidence" value="ECO:0007669"/>
    <property type="project" value="UniProtKB-UniRule"/>
</dbReference>
<dbReference type="AlphaFoldDB" id="Q39RC9"/>
<feature type="active site" description="Nucleophile" evidence="9">
    <location>
        <position position="211"/>
    </location>
</feature>
<accession>Q39RC9</accession>
<dbReference type="SUPFAM" id="SSF141523">
    <property type="entry name" value="L,D-transpeptidase catalytic domain-like"/>
    <property type="match status" value="1"/>
</dbReference>
<dbReference type="PANTHER" id="PTHR30582">
    <property type="entry name" value="L,D-TRANSPEPTIDASE"/>
    <property type="match status" value="1"/>
</dbReference>
<dbReference type="STRING" id="269799.Gmet_2980"/>
<evidence type="ECO:0000256" key="5">
    <source>
        <dbReference type="ARBA" id="ARBA00022801"/>
    </source>
</evidence>
<dbReference type="GO" id="GO:0071555">
    <property type="term" value="P:cell wall organization"/>
    <property type="evidence" value="ECO:0007669"/>
    <property type="project" value="UniProtKB-UniRule"/>
</dbReference>
<dbReference type="UniPathway" id="UPA00219"/>